<dbReference type="PANTHER" id="PTHR35788:SF1">
    <property type="entry name" value="EXPORTED PROTEIN"/>
    <property type="match status" value="1"/>
</dbReference>
<dbReference type="GeneID" id="95614824"/>
<keyword evidence="2" id="KW-0812">Transmembrane</keyword>
<dbReference type="InterPro" id="IPR022029">
    <property type="entry name" value="YoaR-like_PG-bd"/>
</dbReference>
<dbReference type="Proteomes" id="UP000325563">
    <property type="component" value="Chromosome"/>
</dbReference>
<name>A0A5J6JFN7_STRVI</name>
<reference evidence="4 5" key="1">
    <citation type="submission" date="2017-09" db="EMBL/GenBank/DDBJ databases">
        <authorList>
            <person name="Lee N."/>
            <person name="Cho B.-K."/>
        </authorList>
    </citation>
    <scope>NUCLEOTIDE SEQUENCE [LARGE SCALE GENOMIC DNA]</scope>
    <source>
        <strain evidence="4 5">ATCC 27476</strain>
    </source>
</reference>
<dbReference type="InterPro" id="IPR007391">
    <property type="entry name" value="Vancomycin_resist_VanW"/>
</dbReference>
<evidence type="ECO:0000313" key="4">
    <source>
        <dbReference type="EMBL" id="QEV48793.1"/>
    </source>
</evidence>
<evidence type="ECO:0000313" key="5">
    <source>
        <dbReference type="Proteomes" id="UP000325563"/>
    </source>
</evidence>
<feature type="transmembrane region" description="Helical" evidence="2">
    <location>
        <begin position="25"/>
        <end position="50"/>
    </location>
</feature>
<proteinExistence type="predicted"/>
<organism evidence="4 5">
    <name type="scientific">Streptomyces vinaceus</name>
    <dbReference type="NCBI Taxonomy" id="1960"/>
    <lineage>
        <taxon>Bacteria</taxon>
        <taxon>Bacillati</taxon>
        <taxon>Actinomycetota</taxon>
        <taxon>Actinomycetes</taxon>
        <taxon>Kitasatosporales</taxon>
        <taxon>Streptomycetaceae</taxon>
        <taxon>Streptomyces</taxon>
    </lineage>
</organism>
<dbReference type="KEGG" id="svn:CP980_30230"/>
<dbReference type="AlphaFoldDB" id="A0A5J6JFN7"/>
<dbReference type="Pfam" id="PF04294">
    <property type="entry name" value="VanW"/>
    <property type="match status" value="1"/>
</dbReference>
<keyword evidence="5" id="KW-1185">Reference proteome</keyword>
<evidence type="ECO:0000256" key="2">
    <source>
        <dbReference type="SAM" id="Phobius"/>
    </source>
</evidence>
<dbReference type="Pfam" id="PF12229">
    <property type="entry name" value="PG_binding_4"/>
    <property type="match status" value="1"/>
</dbReference>
<dbReference type="RefSeq" id="WP_150529536.1">
    <property type="nucleotide sequence ID" value="NZ_BNBW01000003.1"/>
</dbReference>
<evidence type="ECO:0000259" key="3">
    <source>
        <dbReference type="Pfam" id="PF12229"/>
    </source>
</evidence>
<feature type="region of interest" description="Disordered" evidence="1">
    <location>
        <begin position="529"/>
        <end position="549"/>
    </location>
</feature>
<evidence type="ECO:0000256" key="1">
    <source>
        <dbReference type="SAM" id="MobiDB-lite"/>
    </source>
</evidence>
<protein>
    <recommendedName>
        <fullName evidence="3">YoaR-like putative peptidoglycan binding domain-containing protein</fullName>
    </recommendedName>
</protein>
<gene>
    <name evidence="4" type="ORF">CP980_30230</name>
</gene>
<dbReference type="PANTHER" id="PTHR35788">
    <property type="entry name" value="EXPORTED PROTEIN-RELATED"/>
    <property type="match status" value="1"/>
</dbReference>
<keyword evidence="2" id="KW-1133">Transmembrane helix</keyword>
<dbReference type="InterPro" id="IPR052913">
    <property type="entry name" value="Glycopeptide_resist_protein"/>
</dbReference>
<feature type="domain" description="YoaR-like putative peptidoglycan binding" evidence="3">
    <location>
        <begin position="103"/>
        <end position="203"/>
    </location>
</feature>
<dbReference type="EMBL" id="CP023692">
    <property type="protein sequence ID" value="QEV48793.1"/>
    <property type="molecule type" value="Genomic_DNA"/>
</dbReference>
<sequence length="586" mass="61867">MRRASRKDTGADAANRAAPARRWSAPVVAGVAGGAAALGFGGLYAAGLLLTGEDIASGTKVRGVDIGGLSRAEAVRRLDRELGPAAAAPLGLRVGDHAEQAEPAALGLSLDTAATVARAARSGSGPVSVIGRLFASGDPDVRPVVRLDEKKARAALDGIGEKAGREVREGAVTFEKGKAKAVPPVTGTALDVDRSLGVLREAHPRTGGDPLELPVHRTQPRIGQAETDRALKELAEPAVSAPVTLTAGGERIPVGPALLARHLSLKDDGSRRLTPALDAKALLADPAFADPLRRAVPRPAEAKLRLDASGQVAVAEEGRAGRQITERALTAAVLPLLKGSGPAARTGEVATEPVRPRLTRDTVRQLGIKEKTSSFTVRFEPAAYRTTNIGRAAELIDGSLVLPDETWSFNRTVGERTKENGFVDGLIINNGRYERASGGGVSAVATTVFNAMFFAGVKPVEYGAHSFYIERYPEGREATVAWGSLDLRFANDSGKALYIQAEATDTAITITFLGTRRYEEVRAIQGPRANVKQPATRTDSGPTCEPQSPLEGFDVSVDRVFVQGGQEVKRETMKTRYTPRDRITCG</sequence>
<keyword evidence="2" id="KW-0472">Membrane</keyword>
<accession>A0A5J6JFN7</accession>